<reference evidence="2 3" key="1">
    <citation type="journal article" date="2024" name="Nat. Commun.">
        <title>Phylogenomics reveals the evolutionary origins of lichenization in chlorophyte algae.</title>
        <authorList>
            <person name="Puginier C."/>
            <person name="Libourel C."/>
            <person name="Otte J."/>
            <person name="Skaloud P."/>
            <person name="Haon M."/>
            <person name="Grisel S."/>
            <person name="Petersen M."/>
            <person name="Berrin J.G."/>
            <person name="Delaux P.M."/>
            <person name="Dal Grande F."/>
            <person name="Keller J."/>
        </authorList>
    </citation>
    <scope>NUCLEOTIDE SEQUENCE [LARGE SCALE GENOMIC DNA]</scope>
    <source>
        <strain evidence="2 3">SAG 2043</strain>
    </source>
</reference>
<accession>A0AAW1QBZ0</accession>
<feature type="compositionally biased region" description="Polar residues" evidence="1">
    <location>
        <begin position="191"/>
        <end position="230"/>
    </location>
</feature>
<proteinExistence type="predicted"/>
<feature type="compositionally biased region" description="Low complexity" evidence="1">
    <location>
        <begin position="174"/>
        <end position="187"/>
    </location>
</feature>
<sequence>MQAPSQASAGDLHLQFGQFSIGSNDFGSGFSSAFEPSHEPQGSEPASHSAVHSHQAVNPSAVDAFNAGGAGSNAYQTGSARDYSAFAQAPIQPSASKAPAAASAAGAAGPALQQQQAQHDAAASQQYYSNMPSSSAFQGSYGQSFGQHFQTPASQAYTSQQYQQYGADSSAGDSHSVAPVPSAAAAHKAYDNTSYGSYGQSTHQAPHQGHQASHQGMQSHQPASMHQASSAGHPGSALKAPATDYSGPGKYGNQSAAHAPSPVGALPASSGALGVSAASAAPPQPPVPQVPGFANPSGIPPSYAYAPYNFPYMAAASPYQYMQQGAAYQPYPPQNTAYAGQGAAFQQAGTSSYQGHGGAGGHQGTKYQPYNTQGYGASSNGYDEPVGGYGKPEKDSSSLYGGPRGQMHQGYQGRGQHAHAGHSSQHASHVQHGQHAQHSQQAQDTGYGYGQQTGYQSYQQQQGYGGQGQYGGYGAQQYGIPYGQTPQGGPANGQAANTFKLQ</sequence>
<feature type="compositionally biased region" description="Low complexity" evidence="1">
    <location>
        <begin position="421"/>
        <end position="462"/>
    </location>
</feature>
<feature type="compositionally biased region" description="Low complexity" evidence="1">
    <location>
        <begin position="156"/>
        <end position="165"/>
    </location>
</feature>
<comment type="caution">
    <text evidence="2">The sequence shown here is derived from an EMBL/GenBank/DDBJ whole genome shotgun (WGS) entry which is preliminary data.</text>
</comment>
<evidence type="ECO:0000313" key="2">
    <source>
        <dbReference type="EMBL" id="KAK9818322.1"/>
    </source>
</evidence>
<feature type="region of interest" description="Disordered" evidence="1">
    <location>
        <begin position="30"/>
        <end position="56"/>
    </location>
</feature>
<organism evidence="2 3">
    <name type="scientific">[Myrmecia] bisecta</name>
    <dbReference type="NCBI Taxonomy" id="41462"/>
    <lineage>
        <taxon>Eukaryota</taxon>
        <taxon>Viridiplantae</taxon>
        <taxon>Chlorophyta</taxon>
        <taxon>core chlorophytes</taxon>
        <taxon>Trebouxiophyceae</taxon>
        <taxon>Trebouxiales</taxon>
        <taxon>Trebouxiaceae</taxon>
        <taxon>Myrmecia</taxon>
    </lineage>
</organism>
<feature type="compositionally biased region" description="Gly residues" evidence="1">
    <location>
        <begin position="463"/>
        <end position="474"/>
    </location>
</feature>
<evidence type="ECO:0000313" key="3">
    <source>
        <dbReference type="Proteomes" id="UP001489004"/>
    </source>
</evidence>
<feature type="compositionally biased region" description="Low complexity" evidence="1">
    <location>
        <begin position="475"/>
        <end position="484"/>
    </location>
</feature>
<protein>
    <submittedName>
        <fullName evidence="2">Uncharacterized protein</fullName>
    </submittedName>
</protein>
<dbReference type="AlphaFoldDB" id="A0AAW1QBZ0"/>
<feature type="compositionally biased region" description="Polar residues" evidence="1">
    <location>
        <begin position="44"/>
        <end position="56"/>
    </location>
</feature>
<feature type="region of interest" description="Disordered" evidence="1">
    <location>
        <begin position="354"/>
        <end position="502"/>
    </location>
</feature>
<dbReference type="Proteomes" id="UP001489004">
    <property type="component" value="Unassembled WGS sequence"/>
</dbReference>
<evidence type="ECO:0000256" key="1">
    <source>
        <dbReference type="SAM" id="MobiDB-lite"/>
    </source>
</evidence>
<feature type="region of interest" description="Disordered" evidence="1">
    <location>
        <begin position="106"/>
        <end position="125"/>
    </location>
</feature>
<name>A0AAW1QBZ0_9CHLO</name>
<feature type="compositionally biased region" description="Polar residues" evidence="1">
    <location>
        <begin position="366"/>
        <end position="381"/>
    </location>
</feature>
<keyword evidence="3" id="KW-1185">Reference proteome</keyword>
<dbReference type="EMBL" id="JALJOR010000004">
    <property type="protein sequence ID" value="KAK9818322.1"/>
    <property type="molecule type" value="Genomic_DNA"/>
</dbReference>
<gene>
    <name evidence="2" type="ORF">WJX72_010599</name>
</gene>
<feature type="region of interest" description="Disordered" evidence="1">
    <location>
        <begin position="156"/>
        <end position="270"/>
    </location>
</feature>